<gene>
    <name evidence="1" type="ORF">NEE01_13845</name>
</gene>
<keyword evidence="2" id="KW-1185">Reference proteome</keyword>
<dbReference type="RefSeq" id="WP_179513379.1">
    <property type="nucleotide sequence ID" value="NZ_JANFAV010000009.1"/>
</dbReference>
<dbReference type="Proteomes" id="UP001165565">
    <property type="component" value="Unassembled WGS sequence"/>
</dbReference>
<protein>
    <submittedName>
        <fullName evidence="1">Uncharacterized protein</fullName>
    </submittedName>
</protein>
<dbReference type="AlphaFoldDB" id="A0AA42CRA0"/>
<evidence type="ECO:0000313" key="1">
    <source>
        <dbReference type="EMBL" id="MCW6535862.1"/>
    </source>
</evidence>
<accession>A0AA42CRA0</accession>
<organism evidence="1 2">
    <name type="scientific">Sphingomonas lycopersici</name>
    <dbReference type="NCBI Taxonomy" id="2951807"/>
    <lineage>
        <taxon>Bacteria</taxon>
        <taxon>Pseudomonadati</taxon>
        <taxon>Pseudomonadota</taxon>
        <taxon>Alphaproteobacteria</taxon>
        <taxon>Sphingomonadales</taxon>
        <taxon>Sphingomonadaceae</taxon>
        <taxon>Sphingomonas</taxon>
    </lineage>
</organism>
<proteinExistence type="predicted"/>
<reference evidence="1" key="1">
    <citation type="submission" date="2022-06" db="EMBL/GenBank/DDBJ databases">
        <title>Sphingomonas sp. nov. isolated from rhizosphere soil of tomato.</title>
        <authorList>
            <person name="Dong H."/>
            <person name="Gao R."/>
        </authorList>
    </citation>
    <scope>NUCLEOTIDE SEQUENCE</scope>
    <source>
        <strain evidence="1">MMSM24</strain>
    </source>
</reference>
<name>A0AA42CRA0_9SPHN</name>
<evidence type="ECO:0000313" key="2">
    <source>
        <dbReference type="Proteomes" id="UP001165565"/>
    </source>
</evidence>
<comment type="caution">
    <text evidence="1">The sequence shown here is derived from an EMBL/GenBank/DDBJ whole genome shotgun (WGS) entry which is preliminary data.</text>
</comment>
<dbReference type="EMBL" id="JANFAV010000009">
    <property type="protein sequence ID" value="MCW6535862.1"/>
    <property type="molecule type" value="Genomic_DNA"/>
</dbReference>
<sequence>MMRGPGAARLLERALTAAASRAGASIAIGAGRATDWQSATFAGQRHEITVEGETGPALDRWLETLAEADLPLAGHLVADIAVASLARNAARTAFVIEALTVEES</sequence>